<feature type="repeat" description="WD" evidence="11">
    <location>
        <begin position="49"/>
        <end position="80"/>
    </location>
</feature>
<evidence type="ECO:0000256" key="3">
    <source>
        <dbReference type="ARBA" id="ARBA00022473"/>
    </source>
</evidence>
<sequence length="1155" mass="132316">MRPFEKWKESVRERVYDLAFKPDGSQIIIAAGQRVLVCDAKDGTIIQPLKGHSGTVYCVAYARDGKRFASGSADKSIIIWTSKLEGILRYTHNDAIQCVAYNPITHQLASCSSGDFGLWSPEQKSVNKNKVSSRITCCGWTNDGQYLALGMMNGVVSIRNKNGEEKVKIERPGGSLCPIWSIAWNPSKDEHNDMLAVADWGQKLSFYKLSGKQIGKDRTLNYDPCCISYFSKGEYIVMGGSDKQVSLYTKDGVRLGTIGEHKAWVWTCRVKPDSNYVVCGCQDGTIFCYQLNFTTVHGLYKDCYAYRDSMTDVIVQHLITEQKLRIKCRELVKKIAIYRNRLAIQLPEKINICELSSDDSSTMHYRISKKICKKFECNLLVVCSQHIILCQEKRLQCLSFAGVKEKEWVMESMIRYIKVIGGPPGKEGLLVGLKNGAILKIFVDNPFPITLLKLSTSVRCLDMSASRNKLAVVDEHNTLLVYDINSKELLFQEPNANSVAWNTQCEDMLCFSGNGYLNIKASNFPVHQQKMQGFMVGYNGSKIFCLHVYSMSAVEVPQSAPMYQYLEKKMFKEAYQIACLGVTDSDWRDLATEALEGLDFETAKKAFIRIRDLRYLELISSIEERKKRGESDNELFLADVYAFQGKFREAAKLYKRTGHESKALSMYTDLRMFDHAKEFVGATDTKSSRMLITKQADWAKSSKEPRAAAEMYLSAGEHMKAIDIIGEHSWADMLIDIARKLDKAEREPLAKCALHFKRLKHHGYASEIYSKMGDLKALVQLHVETRNWEEAFSLVEKHPQFKYDVFVPYAQWLAENDRFEEAQKAFHKAGRQNEAVKVLEQLTHNAVVENRFNDAGYYYWMLSMQCLDIGRESKEQRKEMLEKFERFQHLAELYYVYRSIQRYTDEPFSSHMPETLFNICRFLLNNLTKDVPPGISKVNTLFALAKQSRKVGAYKLARYAYEKLQELHIPSRFLESIELGSLTIRSKPFHDSEDLIEDMMCYRCSTNNPLLNKSETAVASSNCRQSLHLLSAYHMVSDSNHACVQEYMQALRIDGGLDYTEEDPFTAKMSFEQGGSTFVPVKVSCSVLRSMSRRDVLIKRWPKPLKWEYFRSLLPDVSITMCPSCFKMFHSEDYELLVLQHNCCPYCRRPIDEPT</sequence>
<dbReference type="InterPro" id="IPR039857">
    <property type="entry name" value="Ift122/121"/>
</dbReference>
<feature type="domain" description="IFT122 first beta-propeller" evidence="13">
    <location>
        <begin position="6"/>
        <end position="188"/>
    </location>
</feature>
<dbReference type="InterPro" id="IPR056152">
    <property type="entry name" value="Beta-prop_IFT122_2nd"/>
</dbReference>
<keyword evidence="8" id="KW-0969">Cilium</keyword>
<dbReference type="Gene3D" id="2.130.10.10">
    <property type="entry name" value="YVTN repeat-like/Quinoprotein amine dehydrogenase"/>
    <property type="match status" value="1"/>
</dbReference>
<feature type="domain" description="IFT122 zinc ribbon" evidence="14">
    <location>
        <begin position="993"/>
        <end position="1026"/>
    </location>
</feature>
<feature type="domain" description="IFT122 first beta-propeller" evidence="13">
    <location>
        <begin position="189"/>
        <end position="291"/>
    </location>
</feature>
<proteinExistence type="predicted"/>
<reference evidence="16 17" key="1">
    <citation type="submission" date="2021-06" db="EMBL/GenBank/DDBJ databases">
        <authorList>
            <person name="Palmer J.M."/>
        </authorList>
    </citation>
    <scope>NUCLEOTIDE SEQUENCE [LARGE SCALE GENOMIC DNA]</scope>
    <source>
        <strain evidence="16 17">MEX-2019</strain>
        <tissue evidence="16">Muscle</tissue>
    </source>
</reference>
<dbReference type="SMART" id="SM00320">
    <property type="entry name" value="WD40"/>
    <property type="match status" value="8"/>
</dbReference>
<dbReference type="GO" id="GO:0007507">
    <property type="term" value="P:heart development"/>
    <property type="evidence" value="ECO:0007669"/>
    <property type="project" value="UniProtKB-ARBA"/>
</dbReference>
<dbReference type="Pfam" id="PF25144">
    <property type="entry name" value="Zn_ribbon_IFT122"/>
    <property type="match status" value="1"/>
</dbReference>
<evidence type="ECO:0000259" key="14">
    <source>
        <dbReference type="Pfam" id="PF25144"/>
    </source>
</evidence>
<keyword evidence="9" id="KW-0206">Cytoskeleton</keyword>
<dbReference type="InterPro" id="IPR056838">
    <property type="entry name" value="Zn_ribbon_IFT122"/>
</dbReference>
<keyword evidence="17" id="KW-1185">Reference proteome</keyword>
<dbReference type="InterPro" id="IPR057411">
    <property type="entry name" value="TPR_IFT122"/>
</dbReference>
<feature type="domain" description="Intraflagellar transport protein 122 homolog TPR" evidence="15">
    <location>
        <begin position="558"/>
        <end position="939"/>
    </location>
</feature>
<keyword evidence="6" id="KW-0677">Repeat</keyword>
<name>A0AAV9RA87_9TELE</name>
<evidence type="ECO:0000259" key="15">
    <source>
        <dbReference type="Pfam" id="PF25295"/>
    </source>
</evidence>
<dbReference type="Proteomes" id="UP001311232">
    <property type="component" value="Unassembled WGS sequence"/>
</dbReference>
<dbReference type="PROSITE" id="PS50082">
    <property type="entry name" value="WD_REPEATS_2"/>
    <property type="match status" value="1"/>
</dbReference>
<dbReference type="InterPro" id="IPR001680">
    <property type="entry name" value="WD40_rpt"/>
</dbReference>
<dbReference type="PROSITE" id="PS50294">
    <property type="entry name" value="WD_REPEATS_REGION"/>
    <property type="match status" value="1"/>
</dbReference>
<keyword evidence="3" id="KW-0217">Developmental protein</keyword>
<evidence type="ECO:0000256" key="9">
    <source>
        <dbReference type="ARBA" id="ARBA00023212"/>
    </source>
</evidence>
<dbReference type="Pfam" id="PF25295">
    <property type="entry name" value="TPR_IFT122"/>
    <property type="match status" value="1"/>
</dbReference>
<dbReference type="Pfam" id="PF23381">
    <property type="entry name" value="Beta-prop_IFT122_1st"/>
    <property type="match status" value="2"/>
</dbReference>
<gene>
    <name evidence="16" type="ORF">CRENBAI_015556</name>
</gene>
<evidence type="ECO:0000256" key="6">
    <source>
        <dbReference type="ARBA" id="ARBA00022737"/>
    </source>
</evidence>
<evidence type="ECO:0000256" key="10">
    <source>
        <dbReference type="ARBA" id="ARBA00023273"/>
    </source>
</evidence>
<dbReference type="Gene3D" id="1.25.40.470">
    <property type="match status" value="1"/>
</dbReference>
<dbReference type="GO" id="GO:0035721">
    <property type="term" value="P:intraciliary retrograde transport"/>
    <property type="evidence" value="ECO:0007669"/>
    <property type="project" value="TreeGrafter"/>
</dbReference>
<evidence type="ECO:0000313" key="16">
    <source>
        <dbReference type="EMBL" id="KAK5606791.1"/>
    </source>
</evidence>
<accession>A0AAV9RA87</accession>
<dbReference type="Pfam" id="PF25143">
    <property type="entry name" value="Zn_ribbon_IFT122_C"/>
    <property type="match status" value="1"/>
</dbReference>
<evidence type="ECO:0000256" key="4">
    <source>
        <dbReference type="ARBA" id="ARBA00022490"/>
    </source>
</evidence>
<dbReference type="GO" id="GO:0097730">
    <property type="term" value="C:non-motile cilium"/>
    <property type="evidence" value="ECO:0007669"/>
    <property type="project" value="TreeGrafter"/>
</dbReference>
<dbReference type="GO" id="GO:0008589">
    <property type="term" value="P:regulation of smoothened signaling pathway"/>
    <property type="evidence" value="ECO:0007669"/>
    <property type="project" value="UniProtKB-ARBA"/>
</dbReference>
<dbReference type="EMBL" id="JAHHUM010002050">
    <property type="protein sequence ID" value="KAK5606791.1"/>
    <property type="molecule type" value="Genomic_DNA"/>
</dbReference>
<dbReference type="InterPro" id="IPR036322">
    <property type="entry name" value="WD40_repeat_dom_sf"/>
</dbReference>
<dbReference type="FunFam" id="2.130.10.10:FF:000176">
    <property type="entry name" value="Intraflagellar transport protein 122 homolog"/>
    <property type="match status" value="1"/>
</dbReference>
<comment type="subcellular location">
    <subcellularLocation>
        <location evidence="1">Cytoplasm</location>
        <location evidence="1">Cytoskeleton</location>
        <location evidence="1">Cilium basal body</location>
    </subcellularLocation>
</comment>
<keyword evidence="10" id="KW-0966">Cell projection</keyword>
<dbReference type="GO" id="GO:0048593">
    <property type="term" value="P:camera-type eye morphogenesis"/>
    <property type="evidence" value="ECO:0007669"/>
    <property type="project" value="UniProtKB-ARBA"/>
</dbReference>
<evidence type="ECO:0000259" key="13">
    <source>
        <dbReference type="Pfam" id="PF23381"/>
    </source>
</evidence>
<evidence type="ECO:0000256" key="5">
    <source>
        <dbReference type="ARBA" id="ARBA00022574"/>
    </source>
</evidence>
<dbReference type="Pfam" id="PF23377">
    <property type="entry name" value="Beta-prop_IFT122_2nd"/>
    <property type="match status" value="1"/>
</dbReference>
<feature type="domain" description="IFT122 second beta-propeller" evidence="12">
    <location>
        <begin position="297"/>
        <end position="551"/>
    </location>
</feature>
<dbReference type="GO" id="GO:0061512">
    <property type="term" value="P:protein localization to cilium"/>
    <property type="evidence" value="ECO:0007669"/>
    <property type="project" value="TreeGrafter"/>
</dbReference>
<dbReference type="GO" id="GO:1905515">
    <property type="term" value="P:non-motile cilium assembly"/>
    <property type="evidence" value="ECO:0007669"/>
    <property type="project" value="TreeGrafter"/>
</dbReference>
<evidence type="ECO:0000256" key="1">
    <source>
        <dbReference type="ARBA" id="ARBA00004120"/>
    </source>
</evidence>
<dbReference type="InterPro" id="IPR056153">
    <property type="entry name" value="Beta-prop_IFT122_1st"/>
</dbReference>
<evidence type="ECO:0000259" key="12">
    <source>
        <dbReference type="Pfam" id="PF23377"/>
    </source>
</evidence>
<comment type="caution">
    <text evidence="16">The sequence shown here is derived from an EMBL/GenBank/DDBJ whole genome shotgun (WGS) entry which is preliminary data.</text>
</comment>
<dbReference type="PANTHER" id="PTHR12764:SF4">
    <property type="entry name" value="INTRAFLAGELLAR TRANSPORT PROTEIN 122 HOMOLOG"/>
    <property type="match status" value="1"/>
</dbReference>
<dbReference type="InterPro" id="IPR015943">
    <property type="entry name" value="WD40/YVTN_repeat-like_dom_sf"/>
</dbReference>
<dbReference type="AlphaFoldDB" id="A0AAV9RA87"/>
<dbReference type="GO" id="GO:0007399">
    <property type="term" value="P:nervous system development"/>
    <property type="evidence" value="ECO:0007669"/>
    <property type="project" value="UniProtKB-ARBA"/>
</dbReference>
<evidence type="ECO:0000256" key="8">
    <source>
        <dbReference type="ARBA" id="ARBA00023069"/>
    </source>
</evidence>
<dbReference type="PANTHER" id="PTHR12764">
    <property type="entry name" value="WD REPEAT DOMAIN-RELATED"/>
    <property type="match status" value="1"/>
</dbReference>
<dbReference type="FunFam" id="1.25.40.470:FF:000005">
    <property type="entry name" value="Intraflagellar transport protein 122 homolog"/>
    <property type="match status" value="1"/>
</dbReference>
<evidence type="ECO:0000256" key="7">
    <source>
        <dbReference type="ARBA" id="ARBA00022794"/>
    </source>
</evidence>
<protein>
    <recommendedName>
        <fullName evidence="2">Intraflagellar transport protein 122 homolog</fullName>
    </recommendedName>
</protein>
<evidence type="ECO:0000256" key="11">
    <source>
        <dbReference type="PROSITE-ProRule" id="PRU00221"/>
    </source>
</evidence>
<keyword evidence="4" id="KW-0963">Cytoplasm</keyword>
<evidence type="ECO:0000313" key="17">
    <source>
        <dbReference type="Proteomes" id="UP001311232"/>
    </source>
</evidence>
<organism evidence="16 17">
    <name type="scientific">Crenichthys baileyi</name>
    <name type="common">White River springfish</name>
    <dbReference type="NCBI Taxonomy" id="28760"/>
    <lineage>
        <taxon>Eukaryota</taxon>
        <taxon>Metazoa</taxon>
        <taxon>Chordata</taxon>
        <taxon>Craniata</taxon>
        <taxon>Vertebrata</taxon>
        <taxon>Euteleostomi</taxon>
        <taxon>Actinopterygii</taxon>
        <taxon>Neopterygii</taxon>
        <taxon>Teleostei</taxon>
        <taxon>Neoteleostei</taxon>
        <taxon>Acanthomorphata</taxon>
        <taxon>Ovalentaria</taxon>
        <taxon>Atherinomorphae</taxon>
        <taxon>Cyprinodontiformes</taxon>
        <taxon>Goodeidae</taxon>
        <taxon>Crenichthys</taxon>
    </lineage>
</organism>
<dbReference type="GO" id="GO:0045184">
    <property type="term" value="P:establishment of protein localization"/>
    <property type="evidence" value="ECO:0007669"/>
    <property type="project" value="UniProtKB-ARBA"/>
</dbReference>
<dbReference type="SUPFAM" id="SSF50978">
    <property type="entry name" value="WD40 repeat-like"/>
    <property type="match status" value="2"/>
</dbReference>
<evidence type="ECO:0000256" key="2">
    <source>
        <dbReference type="ARBA" id="ARBA00019442"/>
    </source>
</evidence>
<keyword evidence="7" id="KW-0970">Cilium biogenesis/degradation</keyword>
<dbReference type="FunFam" id="1.25.40.470:FF:000003">
    <property type="entry name" value="intraflagellar transport protein 122 homolog"/>
    <property type="match status" value="1"/>
</dbReference>
<dbReference type="GO" id="GO:0030991">
    <property type="term" value="C:intraciliary transport particle A"/>
    <property type="evidence" value="ECO:0007669"/>
    <property type="project" value="TreeGrafter"/>
</dbReference>
<keyword evidence="5 11" id="KW-0853">WD repeat</keyword>